<organism evidence="1 4">
    <name type="scientific">Trichinella pseudospiralis</name>
    <name type="common">Parasitic roundworm</name>
    <dbReference type="NCBI Taxonomy" id="6337"/>
    <lineage>
        <taxon>Eukaryota</taxon>
        <taxon>Metazoa</taxon>
        <taxon>Ecdysozoa</taxon>
        <taxon>Nematoda</taxon>
        <taxon>Enoplea</taxon>
        <taxon>Dorylaimia</taxon>
        <taxon>Trichinellida</taxon>
        <taxon>Trichinellidae</taxon>
        <taxon>Trichinella</taxon>
    </lineage>
</organism>
<reference evidence="4 5" key="1">
    <citation type="submission" date="2015-01" db="EMBL/GenBank/DDBJ databases">
        <title>Evolution of Trichinella species and genotypes.</title>
        <authorList>
            <person name="Korhonen P.K."/>
            <person name="Edoardo P."/>
            <person name="Giuseppe L.R."/>
            <person name="Gasser R.B."/>
        </authorList>
    </citation>
    <scope>NUCLEOTIDE SEQUENCE [LARGE SCALE GENOMIC DNA]</scope>
    <source>
        <strain evidence="1">ISS13</strain>
        <strain evidence="3">ISS176</strain>
        <strain evidence="2">ISS588</strain>
    </source>
</reference>
<evidence type="ECO:0000313" key="3">
    <source>
        <dbReference type="EMBL" id="KRZ41669.1"/>
    </source>
</evidence>
<evidence type="ECO:0000313" key="1">
    <source>
        <dbReference type="EMBL" id="KRY76694.1"/>
    </source>
</evidence>
<evidence type="ECO:0000313" key="4">
    <source>
        <dbReference type="Proteomes" id="UP000054632"/>
    </source>
</evidence>
<keyword evidence="5" id="KW-1185">Reference proteome</keyword>
<dbReference type="EMBL" id="JYDV01000019">
    <property type="protein sequence ID" value="KRZ41669.1"/>
    <property type="molecule type" value="Genomic_DNA"/>
</dbReference>
<accession>A0A0V1ES84</accession>
<dbReference type="Proteomes" id="UP000054632">
    <property type="component" value="Unassembled WGS sequence"/>
</dbReference>
<name>A0A0V1ES84_TRIPS</name>
<gene>
    <name evidence="1" type="ORF">T4A_7365</name>
    <name evidence="2" type="ORF">T4B_14161</name>
    <name evidence="3" type="ORF">T4C_11023</name>
</gene>
<comment type="caution">
    <text evidence="1">The sequence shown here is derived from an EMBL/GenBank/DDBJ whole genome shotgun (WGS) entry which is preliminary data.</text>
</comment>
<sequence length="70" mass="7592">MASFDMSRSADRFLLQEFMAGLSAVTVKTAVLLTEAVYLRKAVKVAAQEERVVREVTTLNSGVASVKTKA</sequence>
<dbReference type="EMBL" id="JYDS01000416">
    <property type="protein sequence ID" value="KRZ07452.1"/>
    <property type="molecule type" value="Genomic_DNA"/>
</dbReference>
<proteinExistence type="predicted"/>
<dbReference type="Proteomes" id="UP000054826">
    <property type="component" value="Unassembled WGS sequence"/>
</dbReference>
<protein>
    <submittedName>
        <fullName evidence="1">Uncharacterized protein</fullName>
    </submittedName>
</protein>
<dbReference type="EMBL" id="JYDR01000010">
    <property type="protein sequence ID" value="KRY76694.1"/>
    <property type="molecule type" value="Genomic_DNA"/>
</dbReference>
<dbReference type="Proteomes" id="UP000054805">
    <property type="component" value="Unassembled WGS sequence"/>
</dbReference>
<dbReference type="AlphaFoldDB" id="A0A0V1ES84"/>
<evidence type="ECO:0000313" key="5">
    <source>
        <dbReference type="Proteomes" id="UP000054805"/>
    </source>
</evidence>
<evidence type="ECO:0000313" key="2">
    <source>
        <dbReference type="EMBL" id="KRZ07452.1"/>
    </source>
</evidence>